<comment type="caution">
    <text evidence="1">The sequence shown here is derived from an EMBL/GenBank/DDBJ whole genome shotgun (WGS) entry which is preliminary data.</text>
</comment>
<gene>
    <name evidence="1" type="ORF">CEXT_80831</name>
</gene>
<keyword evidence="2" id="KW-1185">Reference proteome</keyword>
<proteinExistence type="predicted"/>
<evidence type="ECO:0000313" key="2">
    <source>
        <dbReference type="Proteomes" id="UP001054945"/>
    </source>
</evidence>
<dbReference type="AlphaFoldDB" id="A0AAV4N910"/>
<name>A0AAV4N910_CAEEX</name>
<reference evidence="1 2" key="1">
    <citation type="submission" date="2021-06" db="EMBL/GenBank/DDBJ databases">
        <title>Caerostris extrusa draft genome.</title>
        <authorList>
            <person name="Kono N."/>
            <person name="Arakawa K."/>
        </authorList>
    </citation>
    <scope>NUCLEOTIDE SEQUENCE [LARGE SCALE GENOMIC DNA]</scope>
</reference>
<protein>
    <submittedName>
        <fullName evidence="1">Uncharacterized protein</fullName>
    </submittedName>
</protein>
<organism evidence="1 2">
    <name type="scientific">Caerostris extrusa</name>
    <name type="common">Bark spider</name>
    <name type="synonym">Caerostris bankana</name>
    <dbReference type="NCBI Taxonomy" id="172846"/>
    <lineage>
        <taxon>Eukaryota</taxon>
        <taxon>Metazoa</taxon>
        <taxon>Ecdysozoa</taxon>
        <taxon>Arthropoda</taxon>
        <taxon>Chelicerata</taxon>
        <taxon>Arachnida</taxon>
        <taxon>Araneae</taxon>
        <taxon>Araneomorphae</taxon>
        <taxon>Entelegynae</taxon>
        <taxon>Araneoidea</taxon>
        <taxon>Araneidae</taxon>
        <taxon>Caerostris</taxon>
    </lineage>
</organism>
<accession>A0AAV4N910</accession>
<evidence type="ECO:0000313" key="1">
    <source>
        <dbReference type="EMBL" id="GIX81001.1"/>
    </source>
</evidence>
<dbReference type="Proteomes" id="UP001054945">
    <property type="component" value="Unassembled WGS sequence"/>
</dbReference>
<dbReference type="EMBL" id="BPLR01020643">
    <property type="protein sequence ID" value="GIX81001.1"/>
    <property type="molecule type" value="Genomic_DNA"/>
</dbReference>
<sequence length="113" mass="12900">MKLRSDTQPFGRRCFGFSVSWSRAFEGFCKQARKATIRGSESFMQPGRLSGFMCLANEIPFICSSMKGGLGSPCIEDSTRQMKLRSDTRPLGRSDVTNRIFCFVEQNIRRREN</sequence>